<dbReference type="OrthoDB" id="9793307at2"/>
<gene>
    <name evidence="1" type="ORF">SAMN05878503_10836</name>
</gene>
<dbReference type="RefSeq" id="WP_097030621.1">
    <property type="nucleotide sequence ID" value="NZ_OAOQ01000008.1"/>
</dbReference>
<evidence type="ECO:0000313" key="1">
    <source>
        <dbReference type="EMBL" id="SNX71083.1"/>
    </source>
</evidence>
<sequence length="270" mass="29761">MTTQDRTTLKSFFREGALPTAEHYRDLIDSSVNQVEDGFSKTVADGLRLSSLGSSRRVLSFYEGVGTPYPAWVMDHGDDNSLHLRPDRGGAAPAAVAGLTLTRDGRLGVHEAQPGCRMDVDGVVRMSGRMGRAILDDDAVPADGRWHDITPELTGCQAFEVMAGVGGEPGEGRYSMLHAVAMNAFHPRNGVLNWLFGRRPIRAQTAMYGRFADRIRLRWVPTALRHHFRLQIRANSSFGPDKVIRYSLTQLWFDPTMAGSRPPAAAETPK</sequence>
<proteinExistence type="predicted"/>
<name>A0A285CVX0_9RHOB</name>
<reference evidence="2" key="1">
    <citation type="submission" date="2017-08" db="EMBL/GenBank/DDBJ databases">
        <authorList>
            <person name="Varghese N."/>
            <person name="Submissions S."/>
        </authorList>
    </citation>
    <scope>NUCLEOTIDE SEQUENCE [LARGE SCALE GENOMIC DNA]</scope>
    <source>
        <strain evidence="2">JA234</strain>
    </source>
</reference>
<dbReference type="AlphaFoldDB" id="A0A285CVX0"/>
<organism evidence="1 2">
    <name type="scientific">Cereibacter ovatus</name>
    <dbReference type="NCBI Taxonomy" id="439529"/>
    <lineage>
        <taxon>Bacteria</taxon>
        <taxon>Pseudomonadati</taxon>
        <taxon>Pseudomonadota</taxon>
        <taxon>Alphaproteobacteria</taxon>
        <taxon>Rhodobacterales</taxon>
        <taxon>Paracoccaceae</taxon>
        <taxon>Cereibacter</taxon>
    </lineage>
</organism>
<dbReference type="EMBL" id="OAOQ01000008">
    <property type="protein sequence ID" value="SNX71083.1"/>
    <property type="molecule type" value="Genomic_DNA"/>
</dbReference>
<keyword evidence="2" id="KW-1185">Reference proteome</keyword>
<dbReference type="Proteomes" id="UP000219467">
    <property type="component" value="Unassembled WGS sequence"/>
</dbReference>
<accession>A0A285CVX0</accession>
<evidence type="ECO:0000313" key="2">
    <source>
        <dbReference type="Proteomes" id="UP000219467"/>
    </source>
</evidence>
<protein>
    <submittedName>
        <fullName evidence="1">Uncharacterized protein</fullName>
    </submittedName>
</protein>